<gene>
    <name evidence="4" type="ORF">GGI25_000996</name>
</gene>
<dbReference type="SUPFAM" id="SSF56801">
    <property type="entry name" value="Acetyl-CoA synthetase-like"/>
    <property type="match status" value="1"/>
</dbReference>
<dbReference type="Gene3D" id="3.30.300.30">
    <property type="match status" value="1"/>
</dbReference>
<accession>A0A9W8L0T1</accession>
<feature type="domain" description="AMP-dependent synthetase/ligase" evidence="3">
    <location>
        <begin position="23"/>
        <end position="408"/>
    </location>
</feature>
<sequence>MIVISPMQSNSLPIGDIPTQVFRSAEPYRNEVVLIDAESNHQFTIDDIINQSTKLAAGLARCGYGGRVISVFDNTNLQCVYVYYASMMAGGAYQSLGTSISAKSLRDRIILTQTPAIFTSRLHLARLKDATRGLGVRIYIFDPECTPNVAVSAVDICCGSDGQGSCCCAPISHLLIDDPTFVPVRITSKADAMAKPAYLTYPTIHGTSPQQPLMLSHYSLLSSQQLTRPPRLLDSANRTVVSAVPFSDAHGINIIAHFPMLSGSRVVQMSSHGSGSCLGTLEKWDAGAFLATYSILAEIDKKAVRIGDRIAIGAQSFDVSSLNVIFMHELRATQAFKERISALFQARLVELYGYIETGLIAGVITEHPRIDGSVGVLCPNVSAHVVLNGKEMEDGQYGEILVSTPRLASNVCSDSKNAGYFCTGDYGMVTADGVVVIKARMSDLIYMSNGEVAVPADIESVVAAHPDVVDCAAFAVPVKDAEGSHIPHVAVVPAAKASLNMDEILESLAIKYPGITGFFTDCIPRNDKGEPKRAHLRDLACKQEARS</sequence>
<proteinExistence type="inferred from homology"/>
<comment type="similarity">
    <text evidence="1">Belongs to the ATP-dependent AMP-binding enzyme family.</text>
</comment>
<dbReference type="Gene3D" id="3.40.50.12780">
    <property type="entry name" value="N-terminal domain of ligase-like"/>
    <property type="match status" value="1"/>
</dbReference>
<evidence type="ECO:0000313" key="4">
    <source>
        <dbReference type="EMBL" id="KAJ2680107.1"/>
    </source>
</evidence>
<dbReference type="PANTHER" id="PTHR24096:SF149">
    <property type="entry name" value="AMP-BINDING DOMAIN-CONTAINING PROTEIN-RELATED"/>
    <property type="match status" value="1"/>
</dbReference>
<comment type="caution">
    <text evidence="4">The sequence shown here is derived from an EMBL/GenBank/DDBJ whole genome shotgun (WGS) entry which is preliminary data.</text>
</comment>
<dbReference type="GO" id="GO:0016405">
    <property type="term" value="F:CoA-ligase activity"/>
    <property type="evidence" value="ECO:0007669"/>
    <property type="project" value="TreeGrafter"/>
</dbReference>
<organism evidence="4 5">
    <name type="scientific">Coemansia spiralis</name>
    <dbReference type="NCBI Taxonomy" id="417178"/>
    <lineage>
        <taxon>Eukaryota</taxon>
        <taxon>Fungi</taxon>
        <taxon>Fungi incertae sedis</taxon>
        <taxon>Zoopagomycota</taxon>
        <taxon>Kickxellomycotina</taxon>
        <taxon>Kickxellomycetes</taxon>
        <taxon>Kickxellales</taxon>
        <taxon>Kickxellaceae</taxon>
        <taxon>Coemansia</taxon>
    </lineage>
</organism>
<dbReference type="AlphaFoldDB" id="A0A9W8L0T1"/>
<evidence type="ECO:0000313" key="5">
    <source>
        <dbReference type="Proteomes" id="UP001151518"/>
    </source>
</evidence>
<dbReference type="Proteomes" id="UP001151518">
    <property type="component" value="Unassembled WGS sequence"/>
</dbReference>
<dbReference type="OrthoDB" id="10253115at2759"/>
<dbReference type="InterPro" id="IPR045851">
    <property type="entry name" value="AMP-bd_C_sf"/>
</dbReference>
<dbReference type="PANTHER" id="PTHR24096">
    <property type="entry name" value="LONG-CHAIN-FATTY-ACID--COA LIGASE"/>
    <property type="match status" value="1"/>
</dbReference>
<dbReference type="InterPro" id="IPR000873">
    <property type="entry name" value="AMP-dep_synth/lig_dom"/>
</dbReference>
<reference evidence="4" key="1">
    <citation type="submission" date="2022-07" db="EMBL/GenBank/DDBJ databases">
        <title>Phylogenomic reconstructions and comparative analyses of Kickxellomycotina fungi.</title>
        <authorList>
            <person name="Reynolds N.K."/>
            <person name="Stajich J.E."/>
            <person name="Barry K."/>
            <person name="Grigoriev I.V."/>
            <person name="Crous P."/>
            <person name="Smith M.E."/>
        </authorList>
    </citation>
    <scope>NUCLEOTIDE SEQUENCE</scope>
    <source>
        <strain evidence="4">NRRL 3115</strain>
    </source>
</reference>
<protein>
    <recommendedName>
        <fullName evidence="3">AMP-dependent synthetase/ligase domain-containing protein</fullName>
    </recommendedName>
</protein>
<evidence type="ECO:0000259" key="3">
    <source>
        <dbReference type="Pfam" id="PF00501"/>
    </source>
</evidence>
<evidence type="ECO:0000256" key="1">
    <source>
        <dbReference type="ARBA" id="ARBA00006432"/>
    </source>
</evidence>
<dbReference type="InterPro" id="IPR042099">
    <property type="entry name" value="ANL_N_sf"/>
</dbReference>
<evidence type="ECO:0000256" key="2">
    <source>
        <dbReference type="ARBA" id="ARBA00022598"/>
    </source>
</evidence>
<dbReference type="Pfam" id="PF00501">
    <property type="entry name" value="AMP-binding"/>
    <property type="match status" value="1"/>
</dbReference>
<name>A0A9W8L0T1_9FUNG</name>
<keyword evidence="2" id="KW-0436">Ligase</keyword>
<dbReference type="EMBL" id="JANBTW010000007">
    <property type="protein sequence ID" value="KAJ2680107.1"/>
    <property type="molecule type" value="Genomic_DNA"/>
</dbReference>